<dbReference type="InterPro" id="IPR029058">
    <property type="entry name" value="AB_hydrolase_fold"/>
</dbReference>
<feature type="domain" description="AB hydrolase-1" evidence="2">
    <location>
        <begin position="25"/>
        <end position="120"/>
    </location>
</feature>
<keyword evidence="1 3" id="KW-0378">Hydrolase</keyword>
<organism evidence="3 4">
    <name type="scientific">Zhongshania marina</name>
    <dbReference type="NCBI Taxonomy" id="2304603"/>
    <lineage>
        <taxon>Bacteria</taxon>
        <taxon>Pseudomonadati</taxon>
        <taxon>Pseudomonadota</taxon>
        <taxon>Gammaproteobacteria</taxon>
        <taxon>Cellvibrionales</taxon>
        <taxon>Spongiibacteraceae</taxon>
        <taxon>Zhongshania</taxon>
    </lineage>
</organism>
<evidence type="ECO:0000256" key="1">
    <source>
        <dbReference type="ARBA" id="ARBA00022801"/>
    </source>
</evidence>
<evidence type="ECO:0000313" key="3">
    <source>
        <dbReference type="EMBL" id="POP53774.1"/>
    </source>
</evidence>
<dbReference type="PANTHER" id="PTHR46118">
    <property type="entry name" value="PROTEIN ABHD11"/>
    <property type="match status" value="1"/>
</dbReference>
<gene>
    <name evidence="3" type="ORF">C0068_05745</name>
</gene>
<dbReference type="Proteomes" id="UP000237222">
    <property type="component" value="Unassembled WGS sequence"/>
</dbReference>
<dbReference type="Gene3D" id="3.40.50.1820">
    <property type="entry name" value="alpha/beta hydrolase"/>
    <property type="match status" value="1"/>
</dbReference>
<evidence type="ECO:0000313" key="4">
    <source>
        <dbReference type="Proteomes" id="UP000237222"/>
    </source>
</evidence>
<evidence type="ECO:0000259" key="2">
    <source>
        <dbReference type="Pfam" id="PF00561"/>
    </source>
</evidence>
<dbReference type="PRINTS" id="PR00111">
    <property type="entry name" value="ABHYDROLASE"/>
</dbReference>
<dbReference type="PANTHER" id="PTHR46118:SF4">
    <property type="entry name" value="PROTEIN ABHD11"/>
    <property type="match status" value="1"/>
</dbReference>
<reference evidence="3" key="1">
    <citation type="submission" date="2018-01" db="EMBL/GenBank/DDBJ databases">
        <authorList>
            <person name="Yu X.-D."/>
        </authorList>
    </citation>
    <scope>NUCLEOTIDE SEQUENCE</scope>
    <source>
        <strain evidence="3">ZX-21</strain>
    </source>
</reference>
<dbReference type="EMBL" id="PQGG01000012">
    <property type="protein sequence ID" value="POP53774.1"/>
    <property type="molecule type" value="Genomic_DNA"/>
</dbReference>
<dbReference type="SUPFAM" id="SSF53474">
    <property type="entry name" value="alpha/beta-Hydrolases"/>
    <property type="match status" value="1"/>
</dbReference>
<dbReference type="InterPro" id="IPR000639">
    <property type="entry name" value="Epox_hydrolase-like"/>
</dbReference>
<protein>
    <submittedName>
        <fullName evidence="3">Alpha/beta hydrolase</fullName>
    </submittedName>
</protein>
<dbReference type="Pfam" id="PF00561">
    <property type="entry name" value="Abhydrolase_1"/>
    <property type="match status" value="1"/>
</dbReference>
<dbReference type="InterPro" id="IPR000073">
    <property type="entry name" value="AB_hydrolase_1"/>
</dbReference>
<accession>A0A2S4HIE7</accession>
<dbReference type="PRINTS" id="PR00412">
    <property type="entry name" value="EPOXHYDRLASE"/>
</dbReference>
<comment type="caution">
    <text evidence="3">The sequence shown here is derived from an EMBL/GenBank/DDBJ whole genome shotgun (WGS) entry which is preliminary data.</text>
</comment>
<name>A0A2S4HIE7_9GAMM</name>
<dbReference type="AlphaFoldDB" id="A0A2S4HIE7"/>
<dbReference type="GO" id="GO:0016787">
    <property type="term" value="F:hydrolase activity"/>
    <property type="evidence" value="ECO:0007669"/>
    <property type="project" value="UniProtKB-KW"/>
</dbReference>
<sequence length="268" mass="29903">MMRSKHMPRTVRLHTEVSGSGPVSVILLHGLFGSASNLMSVARSVESHFTVIRMDLRNHGKSAHSDQMDIPVMAEDVVAAMDQLNVAEAHMLGHSLGGKVAMQVAITKPERVKRLIVADIAPVRYGRGHDAIITGLLGLELRSLKSREQADQLLMKAVPEIAIRQFLLKNLMRDGKDGWAWRMNLAVIAELYDNLRDAPSSDSFSGPTLFIRGETSGYIRDENRAPMMRQFPDMYFETIPKAGHWLHAEYPSIFNSLVTEFLRADQGV</sequence>
<proteinExistence type="predicted"/>